<sequence>MRVFEVQTLQRLGTPMGNVTSGPDYSNWVPSSFDRLKQCHNRFPRHRRVALMAKTRADADQALMRGERETEGEREKKKEREGERVQWSSAAPSLGTPILRSEDEKRSLHYHLETTPPPQPSSLPSHLAFPLSLSLSLPPSASSLTQKFVPAKRRPEICQSKPSTTTGCQYSEEERRL</sequence>
<evidence type="ECO:0000313" key="3">
    <source>
        <dbReference type="Proteomes" id="UP000324632"/>
    </source>
</evidence>
<keyword evidence="3" id="KW-1185">Reference proteome</keyword>
<dbReference type="AlphaFoldDB" id="A0A5A9PT33"/>
<feature type="compositionally biased region" description="Polar residues" evidence="1">
    <location>
        <begin position="160"/>
        <end position="169"/>
    </location>
</feature>
<dbReference type="EMBL" id="SOYY01000002">
    <property type="protein sequence ID" value="KAA0724191.1"/>
    <property type="molecule type" value="Genomic_DNA"/>
</dbReference>
<feature type="region of interest" description="Disordered" evidence="1">
    <location>
        <begin position="155"/>
        <end position="177"/>
    </location>
</feature>
<feature type="compositionally biased region" description="Basic and acidic residues" evidence="1">
    <location>
        <begin position="100"/>
        <end position="112"/>
    </location>
</feature>
<accession>A0A5A9PT33</accession>
<organism evidence="2 3">
    <name type="scientific">Triplophysa tibetana</name>
    <dbReference type="NCBI Taxonomy" id="1572043"/>
    <lineage>
        <taxon>Eukaryota</taxon>
        <taxon>Metazoa</taxon>
        <taxon>Chordata</taxon>
        <taxon>Craniata</taxon>
        <taxon>Vertebrata</taxon>
        <taxon>Euteleostomi</taxon>
        <taxon>Actinopterygii</taxon>
        <taxon>Neopterygii</taxon>
        <taxon>Teleostei</taxon>
        <taxon>Ostariophysi</taxon>
        <taxon>Cypriniformes</taxon>
        <taxon>Nemacheilidae</taxon>
        <taxon>Triplophysa</taxon>
    </lineage>
</organism>
<feature type="compositionally biased region" description="Basic and acidic residues" evidence="1">
    <location>
        <begin position="61"/>
        <end position="84"/>
    </location>
</feature>
<gene>
    <name evidence="2" type="ORF">E1301_Tti003462</name>
</gene>
<proteinExistence type="predicted"/>
<name>A0A5A9PT33_9TELE</name>
<feature type="region of interest" description="Disordered" evidence="1">
    <location>
        <begin position="61"/>
        <end position="125"/>
    </location>
</feature>
<comment type="caution">
    <text evidence="2">The sequence shown here is derived from an EMBL/GenBank/DDBJ whole genome shotgun (WGS) entry which is preliminary data.</text>
</comment>
<dbReference type="Proteomes" id="UP000324632">
    <property type="component" value="Chromosome 2"/>
</dbReference>
<reference evidence="2 3" key="1">
    <citation type="journal article" date="2019" name="Mol. Ecol. Resour.">
        <title>Chromosome-level genome assembly of Triplophysa tibetana, a fish adapted to the harsh high-altitude environment of the Tibetan Plateau.</title>
        <authorList>
            <person name="Yang X."/>
            <person name="Liu H."/>
            <person name="Ma Z."/>
            <person name="Zou Y."/>
            <person name="Zou M."/>
            <person name="Mao Y."/>
            <person name="Li X."/>
            <person name="Wang H."/>
            <person name="Chen T."/>
            <person name="Wang W."/>
            <person name="Yang R."/>
        </authorList>
    </citation>
    <scope>NUCLEOTIDE SEQUENCE [LARGE SCALE GENOMIC DNA]</scope>
    <source>
        <strain evidence="2">TTIB1903HZAU</strain>
        <tissue evidence="2">Muscle</tissue>
    </source>
</reference>
<evidence type="ECO:0000256" key="1">
    <source>
        <dbReference type="SAM" id="MobiDB-lite"/>
    </source>
</evidence>
<evidence type="ECO:0000313" key="2">
    <source>
        <dbReference type="EMBL" id="KAA0724191.1"/>
    </source>
</evidence>
<protein>
    <submittedName>
        <fullName evidence="2">Uncharacterized protein</fullName>
    </submittedName>
</protein>